<dbReference type="RefSeq" id="WP_045923028.1">
    <property type="nucleotide sequence ID" value="NZ_JBHTHW010000008.1"/>
</dbReference>
<dbReference type="PANTHER" id="PTHR45453">
    <property type="entry name" value="PHOSPHATE REGULON SENSOR PROTEIN PHOR"/>
    <property type="match status" value="1"/>
</dbReference>
<keyword evidence="9" id="KW-0812">Transmembrane</keyword>
<evidence type="ECO:0000256" key="5">
    <source>
        <dbReference type="ARBA" id="ARBA00022679"/>
    </source>
</evidence>
<keyword evidence="6" id="KW-0418">Kinase</keyword>
<sequence>MRRQRRTMMITAIIGILIYSFCLFILSQFVKQDQISHLAALKNDYQVLKKDSHSRSLASWADDHQLTIVTDSNHPRTIRQQQVHDALHQNQLDNTNPYHLQYFRGKRYLLYLLDSTSANQQRVMVKHYQSVWQHSNLCGIFSAVYLVLWLVVLTIQYLTYRQQRRYLAAIIQKLQQIKDNEQTDSLIAKDNTPYTTLIKLVNELDQDHRHQLAANSVLKRRFQSLMGHLPVGVMLLDEDGNVLLHNQMLAIMLGRQISEEKHPFVDDIQTYALSQMIEGTLRENRNHRRNIQLYGDSDRYVDANVIRIAHSEEDLKQQVIVILYDLTNIYQLEQQRLSFINNISEKLQPSVIEIAEEAEELLQEKQFQNVSSLENIKNQAHNLEELLEDTIALNKLDQEENLLPDHVNTADLIHTALTKQQSGIKKLDLQVQKQINGNKWVSSYQRELEQIIQNLISNAVKYNRPHGTVSITLDHNEVENYLNITVEDSGIGIAATEQKRIFERFYQVDPKQNQGTGLGLAIVEEAAQTLNGTVKLTSKLHEGTKVKVHLPL</sequence>
<comment type="subcellular location">
    <subcellularLocation>
        <location evidence="2">Membrane</location>
    </subcellularLocation>
</comment>
<feature type="transmembrane region" description="Helical" evidence="9">
    <location>
        <begin position="140"/>
        <end position="160"/>
    </location>
</feature>
<dbReference type="Gene3D" id="3.30.565.10">
    <property type="entry name" value="Histidine kinase-like ATPase, C-terminal domain"/>
    <property type="match status" value="1"/>
</dbReference>
<dbReference type="SUPFAM" id="SSF55785">
    <property type="entry name" value="PYP-like sensor domain (PAS domain)"/>
    <property type="match status" value="1"/>
</dbReference>
<dbReference type="Pfam" id="PF02518">
    <property type="entry name" value="HATPase_c"/>
    <property type="match status" value="1"/>
</dbReference>
<dbReference type="OrthoDB" id="9813151at2"/>
<comment type="caution">
    <text evidence="11">The sequence shown here is derived from an EMBL/GenBank/DDBJ whole genome shotgun (WGS) entry which is preliminary data.</text>
</comment>
<dbReference type="SUPFAM" id="SSF55874">
    <property type="entry name" value="ATPase domain of HSP90 chaperone/DNA topoisomerase II/histidine kinase"/>
    <property type="match status" value="1"/>
</dbReference>
<dbReference type="InterPro" id="IPR050351">
    <property type="entry name" value="BphY/WalK/GraS-like"/>
</dbReference>
<comment type="catalytic activity">
    <reaction evidence="1">
        <text>ATP + protein L-histidine = ADP + protein N-phospho-L-histidine.</text>
        <dbReference type="EC" id="2.7.13.3"/>
    </reaction>
</comment>
<dbReference type="GO" id="GO:0004721">
    <property type="term" value="F:phosphoprotein phosphatase activity"/>
    <property type="evidence" value="ECO:0007669"/>
    <property type="project" value="TreeGrafter"/>
</dbReference>
<dbReference type="GO" id="GO:0000155">
    <property type="term" value="F:phosphorelay sensor kinase activity"/>
    <property type="evidence" value="ECO:0007669"/>
    <property type="project" value="TreeGrafter"/>
</dbReference>
<evidence type="ECO:0000313" key="12">
    <source>
        <dbReference type="Proteomes" id="UP000033695"/>
    </source>
</evidence>
<evidence type="ECO:0000256" key="7">
    <source>
        <dbReference type="ARBA" id="ARBA00023012"/>
    </source>
</evidence>
<dbReference type="Pfam" id="PF13188">
    <property type="entry name" value="PAS_8"/>
    <property type="match status" value="1"/>
</dbReference>
<dbReference type="AlphaFoldDB" id="A0A0F4KRT9"/>
<dbReference type="InterPro" id="IPR000014">
    <property type="entry name" value="PAS"/>
</dbReference>
<dbReference type="PROSITE" id="PS50109">
    <property type="entry name" value="HIS_KIN"/>
    <property type="match status" value="1"/>
</dbReference>
<proteinExistence type="predicted"/>
<dbReference type="InterPro" id="IPR036890">
    <property type="entry name" value="HATPase_C_sf"/>
</dbReference>
<evidence type="ECO:0000313" key="11">
    <source>
        <dbReference type="EMBL" id="KJY48768.1"/>
    </source>
</evidence>
<gene>
    <name evidence="11" type="ORF">JG29_11790</name>
</gene>
<name>A0A0F4KRT9_9LACO</name>
<evidence type="ECO:0000256" key="6">
    <source>
        <dbReference type="ARBA" id="ARBA00022777"/>
    </source>
</evidence>
<dbReference type="InterPro" id="IPR004358">
    <property type="entry name" value="Sig_transdc_His_kin-like_C"/>
</dbReference>
<dbReference type="PRINTS" id="PR00344">
    <property type="entry name" value="BCTRLSENSOR"/>
</dbReference>
<dbReference type="EMBL" id="JXBZ01000008">
    <property type="protein sequence ID" value="KJY48768.1"/>
    <property type="molecule type" value="Genomic_DNA"/>
</dbReference>
<dbReference type="HOGENOM" id="CLU_000445_89_2_9"/>
<dbReference type="InterPro" id="IPR003594">
    <property type="entry name" value="HATPase_dom"/>
</dbReference>
<dbReference type="InterPro" id="IPR035965">
    <property type="entry name" value="PAS-like_dom_sf"/>
</dbReference>
<dbReference type="Proteomes" id="UP000033695">
    <property type="component" value="Unassembled WGS sequence"/>
</dbReference>
<protein>
    <recommendedName>
        <fullName evidence="3">histidine kinase</fullName>
        <ecNumber evidence="3">2.7.13.3</ecNumber>
    </recommendedName>
</protein>
<dbReference type="GO" id="GO:0016036">
    <property type="term" value="P:cellular response to phosphate starvation"/>
    <property type="evidence" value="ECO:0007669"/>
    <property type="project" value="TreeGrafter"/>
</dbReference>
<dbReference type="SMART" id="SM00387">
    <property type="entry name" value="HATPase_c"/>
    <property type="match status" value="1"/>
</dbReference>
<accession>A0A0F4KRT9</accession>
<keyword evidence="7" id="KW-0902">Two-component regulatory system</keyword>
<dbReference type="PANTHER" id="PTHR45453:SF1">
    <property type="entry name" value="PHOSPHATE REGULON SENSOR PROTEIN PHOR"/>
    <property type="match status" value="1"/>
</dbReference>
<dbReference type="Gene3D" id="3.30.450.20">
    <property type="entry name" value="PAS domain"/>
    <property type="match status" value="1"/>
</dbReference>
<keyword evidence="4" id="KW-0597">Phosphoprotein</keyword>
<evidence type="ECO:0000256" key="9">
    <source>
        <dbReference type="SAM" id="Phobius"/>
    </source>
</evidence>
<keyword evidence="5" id="KW-0808">Transferase</keyword>
<keyword evidence="9" id="KW-1133">Transmembrane helix</keyword>
<organism evidence="11 12">
    <name type="scientific">Bombilactobacillus mellis</name>
    <dbReference type="NCBI Taxonomy" id="1218508"/>
    <lineage>
        <taxon>Bacteria</taxon>
        <taxon>Bacillati</taxon>
        <taxon>Bacillota</taxon>
        <taxon>Bacilli</taxon>
        <taxon>Lactobacillales</taxon>
        <taxon>Lactobacillaceae</taxon>
        <taxon>Bombilactobacillus</taxon>
    </lineage>
</organism>
<dbReference type="STRING" id="1218508.JG29_11790"/>
<feature type="domain" description="Histidine kinase" evidence="10">
    <location>
        <begin position="342"/>
        <end position="552"/>
    </location>
</feature>
<dbReference type="PATRIC" id="fig|1218508.4.peg.1166"/>
<evidence type="ECO:0000256" key="2">
    <source>
        <dbReference type="ARBA" id="ARBA00004370"/>
    </source>
</evidence>
<evidence type="ECO:0000256" key="4">
    <source>
        <dbReference type="ARBA" id="ARBA00022553"/>
    </source>
</evidence>
<dbReference type="CDD" id="cd00075">
    <property type="entry name" value="HATPase"/>
    <property type="match status" value="1"/>
</dbReference>
<keyword evidence="12" id="KW-1185">Reference proteome</keyword>
<evidence type="ECO:0000256" key="8">
    <source>
        <dbReference type="ARBA" id="ARBA00023136"/>
    </source>
</evidence>
<evidence type="ECO:0000256" key="3">
    <source>
        <dbReference type="ARBA" id="ARBA00012438"/>
    </source>
</evidence>
<dbReference type="InterPro" id="IPR005467">
    <property type="entry name" value="His_kinase_dom"/>
</dbReference>
<reference evidence="11 12" key="1">
    <citation type="submission" date="2014-12" db="EMBL/GenBank/DDBJ databases">
        <title>Comparative genomics of the lactic acid bacteria isolated from the honey bee gut.</title>
        <authorList>
            <person name="Ellegaard K.M."/>
            <person name="Tamarit D."/>
            <person name="Javelind E."/>
            <person name="Olofsson T."/>
            <person name="Andersson S.G."/>
            <person name="Vasquez A."/>
        </authorList>
    </citation>
    <scope>NUCLEOTIDE SEQUENCE [LARGE SCALE GENOMIC DNA]</scope>
    <source>
        <strain evidence="11 12">Hon2</strain>
    </source>
</reference>
<dbReference type="EC" id="2.7.13.3" evidence="3"/>
<dbReference type="GO" id="GO:0005886">
    <property type="term" value="C:plasma membrane"/>
    <property type="evidence" value="ECO:0007669"/>
    <property type="project" value="TreeGrafter"/>
</dbReference>
<keyword evidence="8 9" id="KW-0472">Membrane</keyword>
<feature type="transmembrane region" description="Helical" evidence="9">
    <location>
        <begin position="7"/>
        <end position="30"/>
    </location>
</feature>
<evidence type="ECO:0000256" key="1">
    <source>
        <dbReference type="ARBA" id="ARBA00000085"/>
    </source>
</evidence>
<evidence type="ECO:0000259" key="10">
    <source>
        <dbReference type="PROSITE" id="PS50109"/>
    </source>
</evidence>